<dbReference type="Proteomes" id="UP000886595">
    <property type="component" value="Unassembled WGS sequence"/>
</dbReference>
<protein>
    <submittedName>
        <fullName evidence="1">Uncharacterized protein</fullName>
    </submittedName>
</protein>
<reference evidence="1 2" key="1">
    <citation type="submission" date="2020-02" db="EMBL/GenBank/DDBJ databases">
        <authorList>
            <person name="Ma Q."/>
            <person name="Huang Y."/>
            <person name="Song X."/>
            <person name="Pei D."/>
        </authorList>
    </citation>
    <scope>NUCLEOTIDE SEQUENCE [LARGE SCALE GENOMIC DNA]</scope>
    <source>
        <strain evidence="1">Sxm20200214</strain>
        <tissue evidence="1">Leaf</tissue>
    </source>
</reference>
<name>A0A8X7TT05_BRACI</name>
<evidence type="ECO:0000313" key="1">
    <source>
        <dbReference type="EMBL" id="KAG2253515.1"/>
    </source>
</evidence>
<sequence length="162" mass="18375">MNFTFQGNKTRVEYTYLWLPSKCTHCGKWRHLMRACRRRKEESEVEMEIKVQEVGNVKEKCAEVVESKEVEAAGSETILDADAEDKMDMTTSKNGNIMEVLEKTIVESNKGSEGEKIWMDVSPGKASRTPAVTNKLKFCQVSILSKSRFSVLSLDEEEGEIT</sequence>
<keyword evidence="2" id="KW-1185">Reference proteome</keyword>
<accession>A0A8X7TT05</accession>
<comment type="caution">
    <text evidence="1">The sequence shown here is derived from an EMBL/GenBank/DDBJ whole genome shotgun (WGS) entry which is preliminary data.</text>
</comment>
<dbReference type="OrthoDB" id="1110037at2759"/>
<proteinExistence type="predicted"/>
<organism evidence="1 2">
    <name type="scientific">Brassica carinata</name>
    <name type="common">Ethiopian mustard</name>
    <name type="synonym">Abyssinian cabbage</name>
    <dbReference type="NCBI Taxonomy" id="52824"/>
    <lineage>
        <taxon>Eukaryota</taxon>
        <taxon>Viridiplantae</taxon>
        <taxon>Streptophyta</taxon>
        <taxon>Embryophyta</taxon>
        <taxon>Tracheophyta</taxon>
        <taxon>Spermatophyta</taxon>
        <taxon>Magnoliopsida</taxon>
        <taxon>eudicotyledons</taxon>
        <taxon>Gunneridae</taxon>
        <taxon>Pentapetalae</taxon>
        <taxon>rosids</taxon>
        <taxon>malvids</taxon>
        <taxon>Brassicales</taxon>
        <taxon>Brassicaceae</taxon>
        <taxon>Brassiceae</taxon>
        <taxon>Brassica</taxon>
    </lineage>
</organism>
<evidence type="ECO:0000313" key="2">
    <source>
        <dbReference type="Proteomes" id="UP000886595"/>
    </source>
</evidence>
<dbReference type="AlphaFoldDB" id="A0A8X7TT05"/>
<dbReference type="EMBL" id="JAAMPC010000016">
    <property type="protein sequence ID" value="KAG2253515.1"/>
    <property type="molecule type" value="Genomic_DNA"/>
</dbReference>
<gene>
    <name evidence="1" type="ORF">Bca52824_083651</name>
</gene>